<keyword evidence="3 7" id="KW-0547">Nucleotide-binding</keyword>
<evidence type="ECO:0000259" key="8">
    <source>
        <dbReference type="PROSITE" id="PS50051"/>
    </source>
</evidence>
<evidence type="ECO:0000313" key="10">
    <source>
        <dbReference type="Proteomes" id="UP000789739"/>
    </source>
</evidence>
<dbReference type="OrthoDB" id="7462577at2759"/>
<dbReference type="InterPro" id="IPR041562">
    <property type="entry name" value="MCM_lid"/>
</dbReference>
<evidence type="ECO:0000256" key="2">
    <source>
        <dbReference type="ARBA" id="ARBA00008010"/>
    </source>
</evidence>
<evidence type="ECO:0000256" key="3">
    <source>
        <dbReference type="ARBA" id="ARBA00022741"/>
    </source>
</evidence>
<dbReference type="GO" id="GO:0003697">
    <property type="term" value="F:single-stranded DNA binding"/>
    <property type="evidence" value="ECO:0007669"/>
    <property type="project" value="TreeGrafter"/>
</dbReference>
<dbReference type="InterPro" id="IPR012340">
    <property type="entry name" value="NA-bd_OB-fold"/>
</dbReference>
<dbReference type="Pfam" id="PF17855">
    <property type="entry name" value="MCM_lid"/>
    <property type="match status" value="1"/>
</dbReference>
<comment type="subcellular location">
    <subcellularLocation>
        <location evidence="1">Nucleus</location>
    </subcellularLocation>
</comment>
<dbReference type="PANTHER" id="PTHR11630">
    <property type="entry name" value="DNA REPLICATION LICENSING FACTOR MCM FAMILY MEMBER"/>
    <property type="match status" value="1"/>
</dbReference>
<name>A0A9N9BNT4_9GLOM</name>
<evidence type="ECO:0000313" key="9">
    <source>
        <dbReference type="EMBL" id="CAG8570548.1"/>
    </source>
</evidence>
<dbReference type="Proteomes" id="UP000789739">
    <property type="component" value="Unassembled WGS sequence"/>
</dbReference>
<dbReference type="GO" id="GO:0006279">
    <property type="term" value="P:premeiotic DNA replication"/>
    <property type="evidence" value="ECO:0007669"/>
    <property type="project" value="UniProtKB-ARBA"/>
</dbReference>
<feature type="domain" description="MCM C-terminal AAA(+) ATPase" evidence="8">
    <location>
        <begin position="292"/>
        <end position="477"/>
    </location>
</feature>
<dbReference type="GO" id="GO:0005656">
    <property type="term" value="C:nuclear pre-replicative complex"/>
    <property type="evidence" value="ECO:0007669"/>
    <property type="project" value="UniProtKB-ARBA"/>
</dbReference>
<dbReference type="AlphaFoldDB" id="A0A9N9BNT4"/>
<dbReference type="GO" id="GO:0017116">
    <property type="term" value="F:single-stranded DNA helicase activity"/>
    <property type="evidence" value="ECO:0007669"/>
    <property type="project" value="TreeGrafter"/>
</dbReference>
<dbReference type="InterPro" id="IPR033762">
    <property type="entry name" value="MCM_OB"/>
</dbReference>
<dbReference type="EMBL" id="CAJVPI010000770">
    <property type="protein sequence ID" value="CAG8570548.1"/>
    <property type="molecule type" value="Genomic_DNA"/>
</dbReference>
<reference evidence="9" key="1">
    <citation type="submission" date="2021-06" db="EMBL/GenBank/DDBJ databases">
        <authorList>
            <person name="Kallberg Y."/>
            <person name="Tangrot J."/>
            <person name="Rosling A."/>
        </authorList>
    </citation>
    <scope>NUCLEOTIDE SEQUENCE</scope>
    <source>
        <strain evidence="9">BR232B</strain>
    </source>
</reference>
<dbReference type="InterPro" id="IPR027417">
    <property type="entry name" value="P-loop_NTPase"/>
</dbReference>
<accession>A0A9N9BNT4</accession>
<sequence length="691" mass="77617">MTDSSVIKEDQCPYSYWSLYFNDEVYDCKHKHVSIIEEFTKYAQNIDLQVEKQSLSSELLHQLKTSPRTTLDCAAVALCELLFEPDSVDYKLRVLLINYGQMTTFQGLSANIIGQLVSVRGVVTSVHCPRTYSASVNVRCAICNEKQTVQLTSGGSPSTTSCKTSFCKNKGTHGSLKFESHVDLIDCQTMQIQEVFACESLIVPQMVECELRHELVNVVNPGDAVYVTGIVEVNSQKGSYNTNNRHVKKHTLYIDVVSMNKISNSEEIDQEYAPFIAEDLCLIHDIVGVSNVFKVLVNSFCTEVFGQEIIKAGLLLSLFTGDQSIHYNEHNALHVLIVGDPGTPAAQLISAATMLSNMTVISKQTTPVENRKLTPRLSRENLSNSWILEAGPLVACDRGTCRAEDLNTFQDLDALAEALDKQSVLATANPTKGHYDKSKTIAENTKLNNNLLSHFDLVFLILDKPEESSDKHYSELIMMTRSRGEFGSSSQYPGFRNACTKAVTHATDVKSRLRVSQDEGFTPVPPNLLKEYITYAITASLREKTKSVYEHMRRKYRSFVDETITLKQLETLLKLSIARARVELRDTVTQEDVEDVAEIIEHCLLQVQRDDVHQRNESGRRLNSRQAEARRLLSYLQGIASANQNDTFTLDELSQISTTLKLQYDNFQAFVDFLNEQGLVLKKAPGIYQIR</sequence>
<comment type="similarity">
    <text evidence="2 7">Belongs to the MCM family.</text>
</comment>
<dbReference type="SUPFAM" id="SSF50249">
    <property type="entry name" value="Nucleic acid-binding proteins"/>
    <property type="match status" value="1"/>
</dbReference>
<protein>
    <submittedName>
        <fullName evidence="9">572_t:CDS:1</fullName>
    </submittedName>
</protein>
<organism evidence="9 10">
    <name type="scientific">Paraglomus brasilianum</name>
    <dbReference type="NCBI Taxonomy" id="144538"/>
    <lineage>
        <taxon>Eukaryota</taxon>
        <taxon>Fungi</taxon>
        <taxon>Fungi incertae sedis</taxon>
        <taxon>Mucoromycota</taxon>
        <taxon>Glomeromycotina</taxon>
        <taxon>Glomeromycetes</taxon>
        <taxon>Paraglomerales</taxon>
        <taxon>Paraglomeraceae</taxon>
        <taxon>Paraglomus</taxon>
    </lineage>
</organism>
<keyword evidence="4 7" id="KW-0067">ATP-binding</keyword>
<dbReference type="InterPro" id="IPR031327">
    <property type="entry name" value="MCM"/>
</dbReference>
<dbReference type="CDD" id="cd22247">
    <property type="entry name" value="MCM8_WHD"/>
    <property type="match status" value="1"/>
</dbReference>
<dbReference type="GO" id="GO:0006310">
    <property type="term" value="P:DNA recombination"/>
    <property type="evidence" value="ECO:0007669"/>
    <property type="project" value="UniProtKB-ARBA"/>
</dbReference>
<dbReference type="InterPro" id="IPR056875">
    <property type="entry name" value="MCM8/REC_WHD"/>
</dbReference>
<keyword evidence="6" id="KW-0539">Nucleus</keyword>
<proteinExistence type="inferred from homology"/>
<dbReference type="PROSITE" id="PS50051">
    <property type="entry name" value="MCM_2"/>
    <property type="match status" value="1"/>
</dbReference>
<evidence type="ECO:0000256" key="6">
    <source>
        <dbReference type="ARBA" id="ARBA00023242"/>
    </source>
</evidence>
<dbReference type="Pfam" id="PF00493">
    <property type="entry name" value="MCM"/>
    <property type="match status" value="1"/>
</dbReference>
<keyword evidence="5 7" id="KW-0238">DNA-binding</keyword>
<dbReference type="Gene3D" id="2.40.50.140">
    <property type="entry name" value="Nucleic acid-binding proteins"/>
    <property type="match status" value="1"/>
</dbReference>
<evidence type="ECO:0000256" key="4">
    <source>
        <dbReference type="ARBA" id="ARBA00022840"/>
    </source>
</evidence>
<dbReference type="Gene3D" id="3.40.50.300">
    <property type="entry name" value="P-loop containing nucleotide triphosphate hydrolases"/>
    <property type="match status" value="1"/>
</dbReference>
<evidence type="ECO:0000256" key="5">
    <source>
        <dbReference type="ARBA" id="ARBA00023125"/>
    </source>
</evidence>
<dbReference type="Pfam" id="PF25051">
    <property type="entry name" value="WHD_MCM8"/>
    <property type="match status" value="1"/>
</dbReference>
<dbReference type="GO" id="GO:0043596">
    <property type="term" value="C:nuclear replication fork"/>
    <property type="evidence" value="ECO:0007669"/>
    <property type="project" value="UniProtKB-ARBA"/>
</dbReference>
<keyword evidence="10" id="KW-1185">Reference proteome</keyword>
<dbReference type="InterPro" id="IPR001208">
    <property type="entry name" value="MCM_dom"/>
</dbReference>
<dbReference type="PANTHER" id="PTHR11630:SF47">
    <property type="entry name" value="DNA HELICASE MCM8"/>
    <property type="match status" value="1"/>
</dbReference>
<dbReference type="Gene3D" id="2.20.28.10">
    <property type="match status" value="1"/>
</dbReference>
<dbReference type="Pfam" id="PF17207">
    <property type="entry name" value="MCM_OB"/>
    <property type="match status" value="1"/>
</dbReference>
<dbReference type="SUPFAM" id="SSF52540">
    <property type="entry name" value="P-loop containing nucleoside triphosphate hydrolases"/>
    <property type="match status" value="1"/>
</dbReference>
<dbReference type="GO" id="GO:0042555">
    <property type="term" value="C:MCM complex"/>
    <property type="evidence" value="ECO:0007669"/>
    <property type="project" value="UniProtKB-ARBA"/>
</dbReference>
<dbReference type="GO" id="GO:0005524">
    <property type="term" value="F:ATP binding"/>
    <property type="evidence" value="ECO:0007669"/>
    <property type="project" value="UniProtKB-KW"/>
</dbReference>
<dbReference type="GO" id="GO:0031261">
    <property type="term" value="C:DNA replication preinitiation complex"/>
    <property type="evidence" value="ECO:0007669"/>
    <property type="project" value="UniProtKB-ARBA"/>
</dbReference>
<dbReference type="PRINTS" id="PR01657">
    <property type="entry name" value="MCMFAMILY"/>
</dbReference>
<comment type="caution">
    <text evidence="9">The sequence shown here is derived from an EMBL/GenBank/DDBJ whole genome shotgun (WGS) entry which is preliminary data.</text>
</comment>
<evidence type="ECO:0000256" key="1">
    <source>
        <dbReference type="ARBA" id="ARBA00004123"/>
    </source>
</evidence>
<evidence type="ECO:0000256" key="7">
    <source>
        <dbReference type="RuleBase" id="RU004070"/>
    </source>
</evidence>
<dbReference type="SMART" id="SM00350">
    <property type="entry name" value="MCM"/>
    <property type="match status" value="1"/>
</dbReference>
<gene>
    <name evidence="9" type="ORF">PBRASI_LOCUS6076</name>
</gene>